<keyword evidence="2" id="KW-0812">Transmembrane</keyword>
<evidence type="ECO:0000313" key="4">
    <source>
        <dbReference type="Proteomes" id="UP000467700"/>
    </source>
</evidence>
<feature type="region of interest" description="Disordered" evidence="1">
    <location>
        <begin position="307"/>
        <end position="383"/>
    </location>
</feature>
<dbReference type="AlphaFoldDB" id="A0A8S0XTE7"/>
<dbReference type="Proteomes" id="UP000467700">
    <property type="component" value="Unassembled WGS sequence"/>
</dbReference>
<feature type="compositionally biased region" description="Basic and acidic residues" evidence="1">
    <location>
        <begin position="250"/>
        <end position="259"/>
    </location>
</feature>
<protein>
    <submittedName>
        <fullName evidence="3">Uncharacterized protein</fullName>
    </submittedName>
</protein>
<dbReference type="OrthoDB" id="10487499at2759"/>
<feature type="region of interest" description="Disordered" evidence="1">
    <location>
        <begin position="235"/>
        <end position="273"/>
    </location>
</feature>
<feature type="compositionally biased region" description="Basic residues" evidence="1">
    <location>
        <begin position="31"/>
        <end position="41"/>
    </location>
</feature>
<evidence type="ECO:0000256" key="1">
    <source>
        <dbReference type="SAM" id="MobiDB-lite"/>
    </source>
</evidence>
<evidence type="ECO:0000313" key="3">
    <source>
        <dbReference type="EMBL" id="CAA7270973.1"/>
    </source>
</evidence>
<feature type="region of interest" description="Disordered" evidence="1">
    <location>
        <begin position="23"/>
        <end position="86"/>
    </location>
</feature>
<keyword evidence="4" id="KW-1185">Reference proteome</keyword>
<accession>A0A8S0XTE7</accession>
<keyword evidence="2" id="KW-0472">Membrane</keyword>
<feature type="compositionally biased region" description="Basic and acidic residues" evidence="1">
    <location>
        <begin position="318"/>
        <end position="334"/>
    </location>
</feature>
<keyword evidence="2" id="KW-1133">Transmembrane helix</keyword>
<comment type="caution">
    <text evidence="3">The sequence shown here is derived from an EMBL/GenBank/DDBJ whole genome shotgun (WGS) entry which is preliminary data.</text>
</comment>
<sequence length="383" mass="40391">MGPSFKCKHLDVHCSVRARAGTNNTTVRASSARRSHPHGRVTHASDALTLRIQVKPIKRKEDGDGGSSITDDSDNDTNTGHAESSGRKASTVVDLLTFVSVAAPEQTASLRICANAINTIASSTSTTPLPQPNSLPSPTNPVAGIAGAGHGSALADCRQVSPQSAQSQLGRLRLALPVGTIAAIIMIAMFCITLGMVIYVTQKGKSWRRFREQQLKHESQLLAFSFGGGVRGGRQGSGGFERGRCASRSRSGDEGRTMEYARPGTGGDEKPEDKALVERSISLKSLKSLFLPGLRLDRSLLDLQSIEESGPSTPLDARNFRLDPREDSPVRSPEEAACVDGGADANSVLPGTEDRPSSSSSATSTTVAPTAHPPNKDALHAPL</sequence>
<feature type="compositionally biased region" description="Low complexity" evidence="1">
    <location>
        <begin position="357"/>
        <end position="370"/>
    </location>
</feature>
<feature type="transmembrane region" description="Helical" evidence="2">
    <location>
        <begin position="174"/>
        <end position="201"/>
    </location>
</feature>
<evidence type="ECO:0000256" key="2">
    <source>
        <dbReference type="SAM" id="Phobius"/>
    </source>
</evidence>
<organism evidence="3 4">
    <name type="scientific">Cyclocybe aegerita</name>
    <name type="common">Black poplar mushroom</name>
    <name type="synonym">Agrocybe aegerita</name>
    <dbReference type="NCBI Taxonomy" id="1973307"/>
    <lineage>
        <taxon>Eukaryota</taxon>
        <taxon>Fungi</taxon>
        <taxon>Dikarya</taxon>
        <taxon>Basidiomycota</taxon>
        <taxon>Agaricomycotina</taxon>
        <taxon>Agaricomycetes</taxon>
        <taxon>Agaricomycetidae</taxon>
        <taxon>Agaricales</taxon>
        <taxon>Agaricineae</taxon>
        <taxon>Bolbitiaceae</taxon>
        <taxon>Cyclocybe</taxon>
    </lineage>
</organism>
<feature type="compositionally biased region" description="Basic and acidic residues" evidence="1">
    <location>
        <begin position="374"/>
        <end position="383"/>
    </location>
</feature>
<name>A0A8S0XTE7_CYCAE</name>
<gene>
    <name evidence="3" type="ORF">AAE3_LOCUS13238</name>
</gene>
<reference evidence="3 4" key="1">
    <citation type="submission" date="2020-01" db="EMBL/GenBank/DDBJ databases">
        <authorList>
            <person name="Gupta K D."/>
        </authorList>
    </citation>
    <scope>NUCLEOTIDE SEQUENCE [LARGE SCALE GENOMIC DNA]</scope>
</reference>
<dbReference type="EMBL" id="CACVBS010000101">
    <property type="protein sequence ID" value="CAA7270973.1"/>
    <property type="molecule type" value="Genomic_DNA"/>
</dbReference>
<proteinExistence type="predicted"/>